<dbReference type="GO" id="GO:0005886">
    <property type="term" value="C:plasma membrane"/>
    <property type="evidence" value="ECO:0007669"/>
    <property type="project" value="InterPro"/>
</dbReference>
<keyword evidence="1" id="KW-0812">Transmembrane</keyword>
<dbReference type="InterPro" id="IPR010664">
    <property type="entry name" value="LipoPS_assembly_LptC-rel"/>
</dbReference>
<sequence length="235" mass="24903">MASVSDRVADSGAHRFVGERRAGVEERYRAARRHSTFVRLLKVMLPAAGLVGTAVFVAYAYLLPGLPNGISVDSYDVRSDAIVMENPKVSGFQSGGRSYSLHAARAIQSLKDTKLVTLEELSATVGLGGDGQAMITAQRGIYNGNQQTLDLRDSVTLETTMGYSGKASAVMIDLRGGGASTNSPVELRSSDGVLHAKRMVVAEGGQRIRFTNGVKMSFVLPDDPGTSVAAPAVRE</sequence>
<dbReference type="RefSeq" id="WP_183857129.1">
    <property type="nucleotide sequence ID" value="NZ_JACHOO010000006.1"/>
</dbReference>
<dbReference type="NCBIfam" id="TIGR04409">
    <property type="entry name" value="LptC_YrbK"/>
    <property type="match status" value="1"/>
</dbReference>
<keyword evidence="3" id="KW-1185">Reference proteome</keyword>
<feature type="transmembrane region" description="Helical" evidence="1">
    <location>
        <begin position="37"/>
        <end position="62"/>
    </location>
</feature>
<keyword evidence="1" id="KW-1133">Transmembrane helix</keyword>
<keyword evidence="1" id="KW-0472">Membrane</keyword>
<name>A0A7W9FNJ2_9HYPH</name>
<dbReference type="AlphaFoldDB" id="A0A7W9FNJ2"/>
<comment type="caution">
    <text evidence="2">The sequence shown here is derived from an EMBL/GenBank/DDBJ whole genome shotgun (WGS) entry which is preliminary data.</text>
</comment>
<dbReference type="Proteomes" id="UP000523821">
    <property type="component" value="Unassembled WGS sequence"/>
</dbReference>
<evidence type="ECO:0000256" key="1">
    <source>
        <dbReference type="SAM" id="Phobius"/>
    </source>
</evidence>
<reference evidence="2 3" key="1">
    <citation type="submission" date="2020-08" db="EMBL/GenBank/DDBJ databases">
        <title>Genomic Encyclopedia of Type Strains, Phase IV (KMG-IV): sequencing the most valuable type-strain genomes for metagenomic binning, comparative biology and taxonomic classification.</title>
        <authorList>
            <person name="Goeker M."/>
        </authorList>
    </citation>
    <scope>NUCLEOTIDE SEQUENCE [LARGE SCALE GENOMIC DNA]</scope>
    <source>
        <strain evidence="2 3">DSM 16268</strain>
    </source>
</reference>
<proteinExistence type="predicted"/>
<gene>
    <name evidence="2" type="ORF">GGQ63_002976</name>
</gene>
<evidence type="ECO:0000313" key="3">
    <source>
        <dbReference type="Proteomes" id="UP000523821"/>
    </source>
</evidence>
<dbReference type="GO" id="GO:0015221">
    <property type="term" value="F:lipopolysaccharide transmembrane transporter activity"/>
    <property type="evidence" value="ECO:0007669"/>
    <property type="project" value="InterPro"/>
</dbReference>
<protein>
    <submittedName>
        <fullName evidence="2">Lipopolysaccharide export system protein LptC</fullName>
    </submittedName>
</protein>
<organism evidence="2 3">
    <name type="scientific">Prosthecomicrobium pneumaticum</name>
    <dbReference type="NCBI Taxonomy" id="81895"/>
    <lineage>
        <taxon>Bacteria</taxon>
        <taxon>Pseudomonadati</taxon>
        <taxon>Pseudomonadota</taxon>
        <taxon>Alphaproteobacteria</taxon>
        <taxon>Hyphomicrobiales</taxon>
        <taxon>Kaistiaceae</taxon>
        <taxon>Prosthecomicrobium</taxon>
    </lineage>
</organism>
<dbReference type="EMBL" id="JACHOO010000006">
    <property type="protein sequence ID" value="MBB5753901.1"/>
    <property type="molecule type" value="Genomic_DNA"/>
</dbReference>
<accession>A0A7W9FNJ2</accession>
<dbReference type="InterPro" id="IPR026265">
    <property type="entry name" value="LptC"/>
</dbReference>
<dbReference type="Pfam" id="PF06835">
    <property type="entry name" value="LptC"/>
    <property type="match status" value="1"/>
</dbReference>
<evidence type="ECO:0000313" key="2">
    <source>
        <dbReference type="EMBL" id="MBB5753901.1"/>
    </source>
</evidence>
<dbReference type="Gene3D" id="2.60.450.10">
    <property type="entry name" value="Lipopolysaccharide (LPS) transport protein A like domain"/>
    <property type="match status" value="1"/>
</dbReference>